<evidence type="ECO:0000256" key="1">
    <source>
        <dbReference type="ARBA" id="ARBA00022737"/>
    </source>
</evidence>
<dbReference type="PANTHER" id="PTHR10627:SF74">
    <property type="entry name" value="OS08G0526500 PROTEIN"/>
    <property type="match status" value="1"/>
</dbReference>
<sequence>MYADRVEAASKRSVKDRLNGNSDGDSARRRQITGKRQREDDKWEHDLFEDDEPKFSNRRIGASDLRLKLQKKSIQRATQNVRGSLPGGVRDLREKLSGTIYSQAMDTDPPKPKPASEVGRPARKSVIAEAPVASEKKAAASSVSKKKNQKVESVDSFLQSLGLEKYSISFQAEEVDMTALLHMTDEDLKAMGIPMGPRKKILLALESKV</sequence>
<dbReference type="RefSeq" id="XP_071918419.1">
    <property type="nucleotide sequence ID" value="XM_072062318.1"/>
</dbReference>
<evidence type="ECO:0000313" key="4">
    <source>
        <dbReference type="Proteomes" id="UP001652660"/>
    </source>
</evidence>
<dbReference type="SMART" id="SM00454">
    <property type="entry name" value="SAM"/>
    <property type="match status" value="1"/>
</dbReference>
<evidence type="ECO:0000259" key="3">
    <source>
        <dbReference type="PROSITE" id="PS50105"/>
    </source>
</evidence>
<dbReference type="InterPro" id="IPR001660">
    <property type="entry name" value="SAM"/>
</dbReference>
<evidence type="ECO:0000313" key="5">
    <source>
        <dbReference type="RefSeq" id="XP_071918419.1"/>
    </source>
</evidence>
<proteinExistence type="predicted"/>
<dbReference type="Gene3D" id="1.10.150.50">
    <property type="entry name" value="Transcription Factor, Ets-1"/>
    <property type="match status" value="1"/>
</dbReference>
<dbReference type="PROSITE" id="PS50105">
    <property type="entry name" value="SAM_DOMAIN"/>
    <property type="match status" value="1"/>
</dbReference>
<feature type="region of interest" description="Disordered" evidence="2">
    <location>
        <begin position="1"/>
        <end position="45"/>
    </location>
</feature>
<dbReference type="SUPFAM" id="SSF47769">
    <property type="entry name" value="SAM/Pointed domain"/>
    <property type="match status" value="1"/>
</dbReference>
<dbReference type="PANTHER" id="PTHR10627">
    <property type="entry name" value="SCP160"/>
    <property type="match status" value="1"/>
</dbReference>
<dbReference type="InterPro" id="IPR013761">
    <property type="entry name" value="SAM/pointed_sf"/>
</dbReference>
<dbReference type="Pfam" id="PF00536">
    <property type="entry name" value="SAM_1"/>
    <property type="match status" value="1"/>
</dbReference>
<feature type="compositionally biased region" description="Low complexity" evidence="2">
    <location>
        <begin position="128"/>
        <end position="143"/>
    </location>
</feature>
<gene>
    <name evidence="5" type="primary">LOC140013199</name>
</gene>
<accession>A0ABM4VFV2</accession>
<keyword evidence="4" id="KW-1185">Reference proteome</keyword>
<dbReference type="GeneID" id="140013199"/>
<dbReference type="Proteomes" id="UP001652660">
    <property type="component" value="Chromosome 1e"/>
</dbReference>
<organism evidence="4 5">
    <name type="scientific">Coffea arabica</name>
    <name type="common">Arabian coffee</name>
    <dbReference type="NCBI Taxonomy" id="13443"/>
    <lineage>
        <taxon>Eukaryota</taxon>
        <taxon>Viridiplantae</taxon>
        <taxon>Streptophyta</taxon>
        <taxon>Embryophyta</taxon>
        <taxon>Tracheophyta</taxon>
        <taxon>Spermatophyta</taxon>
        <taxon>Magnoliopsida</taxon>
        <taxon>eudicotyledons</taxon>
        <taxon>Gunneridae</taxon>
        <taxon>Pentapetalae</taxon>
        <taxon>asterids</taxon>
        <taxon>lamiids</taxon>
        <taxon>Gentianales</taxon>
        <taxon>Rubiaceae</taxon>
        <taxon>Ixoroideae</taxon>
        <taxon>Gardenieae complex</taxon>
        <taxon>Bertiereae - Coffeeae clade</taxon>
        <taxon>Coffeeae</taxon>
        <taxon>Coffea</taxon>
    </lineage>
</organism>
<keyword evidence="1" id="KW-0677">Repeat</keyword>
<feature type="domain" description="SAM" evidence="3">
    <location>
        <begin position="149"/>
        <end position="209"/>
    </location>
</feature>
<dbReference type="CDD" id="cd09487">
    <property type="entry name" value="SAM_superfamily"/>
    <property type="match status" value="1"/>
</dbReference>
<reference evidence="4" key="1">
    <citation type="journal article" date="2025" name="Foods">
        <title>Unveiling the Microbial Signatures of Arabica Coffee Cherries: Insights into Ripeness Specific Diversity, Functional Traits, and Implications for Quality and Safety.</title>
        <authorList>
            <consortium name="RefSeq"/>
            <person name="Tenea G.N."/>
            <person name="Cifuentes V."/>
            <person name="Reyes P."/>
            <person name="Cevallos-Vallejos M."/>
        </authorList>
    </citation>
    <scope>NUCLEOTIDE SEQUENCE [LARGE SCALE GENOMIC DNA]</scope>
</reference>
<feature type="compositionally biased region" description="Basic and acidic residues" evidence="2">
    <location>
        <begin position="1"/>
        <end position="18"/>
    </location>
</feature>
<feature type="compositionally biased region" description="Basic and acidic residues" evidence="2">
    <location>
        <begin position="36"/>
        <end position="45"/>
    </location>
</feature>
<feature type="region of interest" description="Disordered" evidence="2">
    <location>
        <begin position="100"/>
        <end position="146"/>
    </location>
</feature>
<evidence type="ECO:0000256" key="2">
    <source>
        <dbReference type="SAM" id="MobiDB-lite"/>
    </source>
</evidence>
<reference evidence="5" key="2">
    <citation type="submission" date="2025-08" db="UniProtKB">
        <authorList>
            <consortium name="RefSeq"/>
        </authorList>
    </citation>
    <scope>IDENTIFICATION</scope>
    <source>
        <tissue evidence="5">Leaves</tissue>
    </source>
</reference>
<name>A0ABM4VFV2_COFAR</name>
<protein>
    <recommendedName>
        <fullName evidence="3">SAM domain-containing protein</fullName>
    </recommendedName>
</protein>